<keyword evidence="2" id="KW-1185">Reference proteome</keyword>
<dbReference type="AlphaFoldDB" id="A0AAP0HWP0"/>
<accession>A0AAP0HWP0</accession>
<evidence type="ECO:0000313" key="2">
    <source>
        <dbReference type="Proteomes" id="UP001420932"/>
    </source>
</evidence>
<organism evidence="1 2">
    <name type="scientific">Stephania yunnanensis</name>
    <dbReference type="NCBI Taxonomy" id="152371"/>
    <lineage>
        <taxon>Eukaryota</taxon>
        <taxon>Viridiplantae</taxon>
        <taxon>Streptophyta</taxon>
        <taxon>Embryophyta</taxon>
        <taxon>Tracheophyta</taxon>
        <taxon>Spermatophyta</taxon>
        <taxon>Magnoliopsida</taxon>
        <taxon>Ranunculales</taxon>
        <taxon>Menispermaceae</taxon>
        <taxon>Menispermoideae</taxon>
        <taxon>Cissampelideae</taxon>
        <taxon>Stephania</taxon>
    </lineage>
</organism>
<reference evidence="1 2" key="1">
    <citation type="submission" date="2024-01" db="EMBL/GenBank/DDBJ databases">
        <title>Genome assemblies of Stephania.</title>
        <authorList>
            <person name="Yang L."/>
        </authorList>
    </citation>
    <scope>NUCLEOTIDE SEQUENCE [LARGE SCALE GENOMIC DNA]</scope>
    <source>
        <strain evidence="1">YNDBR</strain>
        <tissue evidence="1">Leaf</tissue>
    </source>
</reference>
<protein>
    <submittedName>
        <fullName evidence="1">Uncharacterized protein</fullName>
    </submittedName>
</protein>
<dbReference type="EMBL" id="JBBNAF010000011">
    <property type="protein sequence ID" value="KAK9099000.1"/>
    <property type="molecule type" value="Genomic_DNA"/>
</dbReference>
<gene>
    <name evidence="1" type="ORF">Syun_026045</name>
</gene>
<sequence>MRFWLWKNRWVFEEGFNFGQSRLSGFLGFYVHLPLHFVPRSHSRARLVLSVVLWTTHARSGVNVKMNSKLTRLDLPLMPARGAHQAASAASGRSLVAWKVEEMKKVKEVLLLKSSSSSLLSSTTTTTTAYGLGGYAEDVYRKVEFLKSQKRVVKLKANLQSRRQELTQTTLDQPVDDKAVYYKVAGKCPKGRVYGLGSLGRKKRRYAYPGASTTRDEQLYCT</sequence>
<dbReference type="Proteomes" id="UP001420932">
    <property type="component" value="Unassembled WGS sequence"/>
</dbReference>
<proteinExistence type="predicted"/>
<name>A0AAP0HWP0_9MAGN</name>
<evidence type="ECO:0000313" key="1">
    <source>
        <dbReference type="EMBL" id="KAK9099000.1"/>
    </source>
</evidence>
<comment type="caution">
    <text evidence="1">The sequence shown here is derived from an EMBL/GenBank/DDBJ whole genome shotgun (WGS) entry which is preliminary data.</text>
</comment>